<dbReference type="VEuPathDB" id="PlasmoDB:PocGH01_00145700"/>
<sequence>MACDKLLISDNYAFFRKFDNYKNLLEDFKEHHSTSENITKGCSSFSNDAILSKIPSTKEICTLFKYLYNKLSNRNKSGIGTANLDSNDYAFMNYWLNGALKGSNIDCSKYIKQLYQKLKAAHEDFFTKEFVESKINNIEFRDLENIKILIELYNYKDEINSMFSKIHIGEENSASFLKHTRLFNDKYKEVIINCIDDCPDFYNALELLKCKYNEEIVEYASSQDSELFAKMNPLQDYKSVFSEHLSEQNKKVITISIVFHLFGLLLVLFFSNMVKEITYVIVYIFTPFRQVLSGKVKRLRNMWNAESESKNLLISSFDDENINSDNDEYNIGYYSERNS</sequence>
<organism evidence="2 3">
    <name type="scientific">Plasmodium ovale</name>
    <name type="common">malaria parasite P. ovale</name>
    <dbReference type="NCBI Taxonomy" id="36330"/>
    <lineage>
        <taxon>Eukaryota</taxon>
        <taxon>Sar</taxon>
        <taxon>Alveolata</taxon>
        <taxon>Apicomplexa</taxon>
        <taxon>Aconoidasida</taxon>
        <taxon>Haemosporida</taxon>
        <taxon>Plasmodiidae</taxon>
        <taxon>Plasmodium</taxon>
        <taxon>Plasmodium (Plasmodium)</taxon>
    </lineage>
</organism>
<name>A0A1C3KIY0_PLAOA</name>
<reference evidence="2 3" key="1">
    <citation type="submission" date="2016-06" db="EMBL/GenBank/DDBJ databases">
        <authorList>
            <consortium name="Pathogen Informatics"/>
        </authorList>
    </citation>
    <scope>NUCLEOTIDE SEQUENCE [LARGE SCALE GENOMIC DNA]</scope>
</reference>
<protein>
    <submittedName>
        <fullName evidence="2">PIR protein</fullName>
    </submittedName>
</protein>
<evidence type="ECO:0000313" key="2">
    <source>
        <dbReference type="EMBL" id="SBT73784.1"/>
    </source>
</evidence>
<keyword evidence="1" id="KW-1133">Transmembrane helix</keyword>
<gene>
    <name evidence="2" type="primary">PowCR01_000152000</name>
    <name evidence="2" type="ORF">POWCR01_000152000</name>
</gene>
<keyword evidence="1" id="KW-0472">Membrane</keyword>
<accession>A0A1C3KIY0</accession>
<evidence type="ECO:0000256" key="1">
    <source>
        <dbReference type="SAM" id="Phobius"/>
    </source>
</evidence>
<proteinExistence type="predicted"/>
<dbReference type="Proteomes" id="UP000243200">
    <property type="component" value="Unassembled WGS sequence"/>
</dbReference>
<dbReference type="EMBL" id="FLRJ01000500">
    <property type="protein sequence ID" value="SBT73784.1"/>
    <property type="molecule type" value="Genomic_DNA"/>
</dbReference>
<keyword evidence="1" id="KW-0812">Transmembrane</keyword>
<dbReference type="VEuPathDB" id="PlasmoDB:POWCR01_000152000"/>
<dbReference type="OrthoDB" id="10309995at2759"/>
<feature type="transmembrane region" description="Helical" evidence="1">
    <location>
        <begin position="252"/>
        <end position="271"/>
    </location>
</feature>
<dbReference type="AlphaFoldDB" id="A0A1C3KIY0"/>
<evidence type="ECO:0000313" key="3">
    <source>
        <dbReference type="Proteomes" id="UP000243200"/>
    </source>
</evidence>